<accession>A0A149TEI6</accession>
<evidence type="ECO:0000313" key="2">
    <source>
        <dbReference type="EMBL" id="KXV45922.1"/>
    </source>
</evidence>
<evidence type="ECO:0000256" key="1">
    <source>
        <dbReference type="SAM" id="Phobius"/>
    </source>
</evidence>
<dbReference type="EMBL" id="LHZR01000114">
    <property type="protein sequence ID" value="KXV45922.1"/>
    <property type="molecule type" value="Genomic_DNA"/>
</dbReference>
<feature type="transmembrane region" description="Helical" evidence="1">
    <location>
        <begin position="342"/>
        <end position="359"/>
    </location>
</feature>
<feature type="transmembrane region" description="Helical" evidence="1">
    <location>
        <begin position="209"/>
        <end position="227"/>
    </location>
</feature>
<name>A0A149TEI6_9PROT</name>
<feature type="transmembrane region" description="Helical" evidence="1">
    <location>
        <begin position="91"/>
        <end position="112"/>
    </location>
</feature>
<sequence>MRTERLPAFFMLKGGMPASRLVFWGLVFAVALFLRHPGALLMAQFWGEDSWVWYPQAYEQGVASLLNPETGYLQTFPRLIGLLAQGLPFHLAPTLFAVVAFLVQLAPPLFLLTGRLDQAWPDRTSRLLFALFMVALPNSYEVQVNLTNSQWHLAILAFLVLQSTPPQGWGQRLFDGAVLLLSGLTGPFCVFLFPVALLRFAAVRDRSHLIRLALVSLCVGLQAITYLHKAHQRVGTELGASLITGMRIIALNIEIGLLFGQHAAADVAGSALWWQHRSPPVVLCLLGIVALIYACMRGPTIFREALLASGLTFAAALAHPQVSIDQPQWHVMQYSGWSDRYYIFAMLTLLGSFFVLARAPRPALKAAGVSALLLVTAACIRDWHFPFFPMSDFYTKAAEFERAPAGKVITYGIQPSPMTAQIHKR</sequence>
<keyword evidence="1" id="KW-1133">Transmembrane helix</keyword>
<evidence type="ECO:0008006" key="4">
    <source>
        <dbReference type="Google" id="ProtNLM"/>
    </source>
</evidence>
<reference evidence="2 3" key="1">
    <citation type="submission" date="2015-06" db="EMBL/GenBank/DDBJ databases">
        <title>Improved classification and identification of acetic acid bacteria using matrix-assisted laser desorption/ionization time-of-flight mass spectrometry; Gluconobacter nephelii and Gluconobacter uchimurae are later heterotypic synonyms of Gluconobacter japonicus and Gluconobacter oxydans, respectively.</title>
        <authorList>
            <person name="Li L."/>
            <person name="Cleenwerck I."/>
            <person name="De Vuyst L."/>
            <person name="Vandamme P."/>
        </authorList>
    </citation>
    <scope>NUCLEOTIDE SEQUENCE [LARGE SCALE GENOMIC DNA]</scope>
    <source>
        <strain evidence="2 3">LMG 1768</strain>
    </source>
</reference>
<dbReference type="Proteomes" id="UP000075636">
    <property type="component" value="Unassembled WGS sequence"/>
</dbReference>
<keyword evidence="1" id="KW-0472">Membrane</keyword>
<dbReference type="AlphaFoldDB" id="A0A149TEI6"/>
<gene>
    <name evidence="2" type="ORF">AD945_17375</name>
</gene>
<protein>
    <recommendedName>
        <fullName evidence="4">Glucosyltransferase</fullName>
    </recommendedName>
</protein>
<evidence type="ECO:0000313" key="3">
    <source>
        <dbReference type="Proteomes" id="UP000075636"/>
    </source>
</evidence>
<feature type="transmembrane region" description="Helical" evidence="1">
    <location>
        <begin position="176"/>
        <end position="197"/>
    </location>
</feature>
<feature type="transmembrane region" description="Helical" evidence="1">
    <location>
        <begin position="279"/>
        <end position="296"/>
    </location>
</feature>
<proteinExistence type="predicted"/>
<keyword evidence="1" id="KW-0812">Transmembrane</keyword>
<feature type="transmembrane region" description="Helical" evidence="1">
    <location>
        <begin position="124"/>
        <end position="140"/>
    </location>
</feature>
<comment type="caution">
    <text evidence="2">The sequence shown here is derived from an EMBL/GenBank/DDBJ whole genome shotgun (WGS) entry which is preliminary data.</text>
</comment>
<feature type="transmembrane region" description="Helical" evidence="1">
    <location>
        <begin position="239"/>
        <end position="259"/>
    </location>
</feature>
<organism evidence="2 3">
    <name type="scientific">Gluconobacter albidus</name>
    <dbReference type="NCBI Taxonomy" id="318683"/>
    <lineage>
        <taxon>Bacteria</taxon>
        <taxon>Pseudomonadati</taxon>
        <taxon>Pseudomonadota</taxon>
        <taxon>Alphaproteobacteria</taxon>
        <taxon>Acetobacterales</taxon>
        <taxon>Acetobacteraceae</taxon>
        <taxon>Gluconobacter</taxon>
    </lineage>
</organism>
<dbReference type="PATRIC" id="fig|318683.6.peg.371"/>